<comment type="similarity">
    <text evidence="2">Belongs to the class-V pyridoxal-phosphate-dependent aminotransferase family. NifS/IscS subfamily.</text>
</comment>
<dbReference type="GO" id="GO:0031071">
    <property type="term" value="F:cysteine desulfurase activity"/>
    <property type="evidence" value="ECO:0007669"/>
    <property type="project" value="UniProtKB-ARBA"/>
</dbReference>
<evidence type="ECO:0000256" key="6">
    <source>
        <dbReference type="ARBA" id="ARBA00023014"/>
    </source>
</evidence>
<evidence type="ECO:0000256" key="4">
    <source>
        <dbReference type="ARBA" id="ARBA00022898"/>
    </source>
</evidence>
<dbReference type="InterPro" id="IPR020578">
    <property type="entry name" value="Aminotrans_V_PyrdxlP_BS"/>
</dbReference>
<dbReference type="InterPro" id="IPR015424">
    <property type="entry name" value="PyrdxlP-dep_Trfase"/>
</dbReference>
<keyword evidence="3" id="KW-0479">Metal-binding</keyword>
<dbReference type="InterPro" id="IPR015422">
    <property type="entry name" value="PyrdxlP-dep_Trfase_small"/>
</dbReference>
<feature type="domain" description="Aminotransferase class V" evidence="8">
    <location>
        <begin position="2"/>
        <end position="360"/>
    </location>
</feature>
<dbReference type="NCBIfam" id="NF002806">
    <property type="entry name" value="PRK02948.1"/>
    <property type="match status" value="1"/>
</dbReference>
<dbReference type="AlphaFoldDB" id="A0A7X0ZH23"/>
<evidence type="ECO:0000256" key="7">
    <source>
        <dbReference type="RuleBase" id="RU004504"/>
    </source>
</evidence>
<dbReference type="Gene3D" id="3.90.1150.10">
    <property type="entry name" value="Aspartate Aminotransferase, domain 1"/>
    <property type="match status" value="1"/>
</dbReference>
<organism evidence="10 12">
    <name type="scientific">Listeria farberi</name>
    <dbReference type="NCBI Taxonomy" id="2713500"/>
    <lineage>
        <taxon>Bacteria</taxon>
        <taxon>Bacillati</taxon>
        <taxon>Bacillota</taxon>
        <taxon>Bacilli</taxon>
        <taxon>Bacillales</taxon>
        <taxon>Listeriaceae</taxon>
        <taxon>Listeria</taxon>
    </lineage>
</organism>
<reference evidence="11 12" key="1">
    <citation type="submission" date="2020-03" db="EMBL/GenBank/DDBJ databases">
        <title>Soil Listeria distribution.</title>
        <authorList>
            <person name="Liao J."/>
            <person name="Wiedmann M."/>
        </authorList>
    </citation>
    <scope>NUCLEOTIDE SEQUENCE [LARGE SCALE GENOMIC DNA]</scope>
    <source>
        <strain evidence="10 12">FSL L7-0072</strain>
        <strain evidence="9 11">FSL L7-1699</strain>
    </source>
</reference>
<protein>
    <submittedName>
        <fullName evidence="10">Cysteine desulfurase</fullName>
    </submittedName>
</protein>
<dbReference type="EMBL" id="JAARZO010000001">
    <property type="protein sequence ID" value="MBC2287011.1"/>
    <property type="molecule type" value="Genomic_DNA"/>
</dbReference>
<evidence type="ECO:0000256" key="2">
    <source>
        <dbReference type="ARBA" id="ARBA00006490"/>
    </source>
</evidence>
<sequence>MIYFDNSATTKPNDAVLETYTKVASNYFANPSSLHRFGAKSKELLDASRKQIATMLGVFPEEIIFTSGGTEGNNLAIKGIAYNYKNRGNHIITSSIEHPSVRLVMEELEENGFKVTYLKVDKNGVIQLDELKAALTDETILVSIMGVNNEVGSIQPLQEIGKLLTTRANTFFHVDFVQGVGKIPLVINKHAIDLLTFSGHKFHALRGTGALVKRKKVHLHPEIIGGGQEMGYRSGTENLAGVVALAKALRLTLENESKRVELIEIRDYLLTEIALMPDMTVHTKKNIAAPHIVCFSAKGHRGEILVHALEKEDIYISTTSACSSKQKLASSTLKAMGVTDEEATGAVRVSLSYENRLSEAKIFIQKLQEIIENLNKVVK</sequence>
<dbReference type="FunFam" id="3.40.640.10:FF:000084">
    <property type="entry name" value="IscS-like cysteine desulfurase"/>
    <property type="match status" value="1"/>
</dbReference>
<evidence type="ECO:0000313" key="10">
    <source>
        <dbReference type="EMBL" id="MBC2287011.1"/>
    </source>
</evidence>
<dbReference type="PANTHER" id="PTHR11601:SF50">
    <property type="entry name" value="CYSTEINE DESULFURASE ISCS 2-RELATED"/>
    <property type="match status" value="1"/>
</dbReference>
<gene>
    <name evidence="9" type="ORF">HB839_00550</name>
    <name evidence="10" type="ORF">HCB47_05040</name>
</gene>
<dbReference type="PIRSF" id="PIRSF005572">
    <property type="entry name" value="NifS"/>
    <property type="match status" value="1"/>
</dbReference>
<evidence type="ECO:0000313" key="9">
    <source>
        <dbReference type="EMBL" id="MBC1374007.1"/>
    </source>
</evidence>
<dbReference type="InterPro" id="IPR015421">
    <property type="entry name" value="PyrdxlP-dep_Trfase_major"/>
</dbReference>
<dbReference type="Proteomes" id="UP000518829">
    <property type="component" value="Unassembled WGS sequence"/>
</dbReference>
<dbReference type="InterPro" id="IPR016454">
    <property type="entry name" value="Cysteine_dSase"/>
</dbReference>
<comment type="caution">
    <text evidence="10">The sequence shown here is derived from an EMBL/GenBank/DDBJ whole genome shotgun (WGS) entry which is preliminary data.</text>
</comment>
<evidence type="ECO:0000256" key="1">
    <source>
        <dbReference type="ARBA" id="ARBA00001933"/>
    </source>
</evidence>
<dbReference type="Pfam" id="PF00266">
    <property type="entry name" value="Aminotran_5"/>
    <property type="match status" value="1"/>
</dbReference>
<dbReference type="PANTHER" id="PTHR11601">
    <property type="entry name" value="CYSTEINE DESULFURYLASE FAMILY MEMBER"/>
    <property type="match status" value="1"/>
</dbReference>
<keyword evidence="4" id="KW-0663">Pyridoxal phosphate</keyword>
<dbReference type="Gene3D" id="1.10.260.50">
    <property type="match status" value="1"/>
</dbReference>
<dbReference type="Gene3D" id="3.40.640.10">
    <property type="entry name" value="Type I PLP-dependent aspartate aminotransferase-like (Major domain)"/>
    <property type="match status" value="1"/>
</dbReference>
<dbReference type="GO" id="GO:0051536">
    <property type="term" value="F:iron-sulfur cluster binding"/>
    <property type="evidence" value="ECO:0007669"/>
    <property type="project" value="UniProtKB-KW"/>
</dbReference>
<dbReference type="PROSITE" id="PS00595">
    <property type="entry name" value="AA_TRANSFER_CLASS_5"/>
    <property type="match status" value="1"/>
</dbReference>
<comment type="cofactor">
    <cofactor evidence="1 7">
        <name>pyridoxal 5'-phosphate</name>
        <dbReference type="ChEBI" id="CHEBI:597326"/>
    </cofactor>
</comment>
<dbReference type="InterPro" id="IPR000192">
    <property type="entry name" value="Aminotrans_V_dom"/>
</dbReference>
<dbReference type="RefSeq" id="WP_185318902.1">
    <property type="nucleotide sequence ID" value="NZ_JAARPH010000001.1"/>
</dbReference>
<proteinExistence type="inferred from homology"/>
<evidence type="ECO:0000259" key="8">
    <source>
        <dbReference type="Pfam" id="PF00266"/>
    </source>
</evidence>
<dbReference type="Proteomes" id="UP000558070">
    <property type="component" value="Unassembled WGS sequence"/>
</dbReference>
<evidence type="ECO:0000256" key="5">
    <source>
        <dbReference type="ARBA" id="ARBA00023004"/>
    </source>
</evidence>
<keyword evidence="11" id="KW-1185">Reference proteome</keyword>
<evidence type="ECO:0000313" key="11">
    <source>
        <dbReference type="Proteomes" id="UP000518829"/>
    </source>
</evidence>
<dbReference type="EMBL" id="JAARPH010000001">
    <property type="protein sequence ID" value="MBC1374007.1"/>
    <property type="molecule type" value="Genomic_DNA"/>
</dbReference>
<dbReference type="GO" id="GO:0046872">
    <property type="term" value="F:metal ion binding"/>
    <property type="evidence" value="ECO:0007669"/>
    <property type="project" value="UniProtKB-KW"/>
</dbReference>
<evidence type="ECO:0000313" key="12">
    <source>
        <dbReference type="Proteomes" id="UP000558070"/>
    </source>
</evidence>
<dbReference type="SUPFAM" id="SSF53383">
    <property type="entry name" value="PLP-dependent transferases"/>
    <property type="match status" value="1"/>
</dbReference>
<keyword evidence="5" id="KW-0408">Iron</keyword>
<accession>A0A7X0ZH23</accession>
<keyword evidence="6" id="KW-0411">Iron-sulfur</keyword>
<name>A0A7X0ZH23_9LIST</name>
<evidence type="ECO:0000256" key="3">
    <source>
        <dbReference type="ARBA" id="ARBA00022723"/>
    </source>
</evidence>